<dbReference type="Proteomes" id="UP000180254">
    <property type="component" value="Unassembled WGS sequence"/>
</dbReference>
<feature type="transmembrane region" description="Helical" evidence="5">
    <location>
        <begin position="231"/>
        <end position="249"/>
    </location>
</feature>
<evidence type="ECO:0000313" key="8">
    <source>
        <dbReference type="Proteomes" id="UP000180254"/>
    </source>
</evidence>
<accession>A0A1S1V7P2</accession>
<dbReference type="PANTHER" id="PTHR43027">
    <property type="entry name" value="DOXORUBICIN RESISTANCE ABC TRANSPORTER PERMEASE PROTEIN DRRC-RELATED"/>
    <property type="match status" value="1"/>
</dbReference>
<dbReference type="PROSITE" id="PS51012">
    <property type="entry name" value="ABC_TM2"/>
    <property type="match status" value="1"/>
</dbReference>
<feature type="transmembrane region" description="Helical" evidence="5">
    <location>
        <begin position="23"/>
        <end position="46"/>
    </location>
</feature>
<dbReference type="RefSeq" id="WP_071062571.1">
    <property type="nucleotide sequence ID" value="NZ_MKIE01000003.1"/>
</dbReference>
<evidence type="ECO:0000256" key="1">
    <source>
        <dbReference type="ARBA" id="ARBA00004141"/>
    </source>
</evidence>
<dbReference type="OrthoDB" id="9774758at2"/>
<dbReference type="PRINTS" id="PR00164">
    <property type="entry name" value="ABC2TRNSPORT"/>
</dbReference>
<name>A0A1S1V7P2_9FIRM</name>
<comment type="caution">
    <text evidence="7">The sequence shown here is derived from an EMBL/GenBank/DDBJ whole genome shotgun (WGS) entry which is preliminary data.</text>
</comment>
<dbReference type="InterPro" id="IPR013525">
    <property type="entry name" value="ABC2_TM"/>
</dbReference>
<sequence length="252" mass="28607">MDRVIIRSTVQLVKFEFRQITRIFPNMFFSAFFPLLLLLVFGSLYGNEPSEEFYGFGTIDILTPSYVGMIIAVNSLVHLPLSVSFYRELKVLKRFMATPINPIQVLISQYVVYFIISVLSSAILIAMSFAVFGLEFHGKPLYFALYFVVSSLSMSAIGFFITSLTSKTKTCSAISNFIYFPMIFLSGASFATELMPPNMEYISKFIPLTYSVNLLKESWIGNISMDHRTNIFLLLGIFVVFIAASTITFKWE</sequence>
<reference evidence="7 8" key="1">
    <citation type="submission" date="2016-09" db="EMBL/GenBank/DDBJ databases">
        <title>Genome sequence of Eubacterium angustum.</title>
        <authorList>
            <person name="Poehlein A."/>
            <person name="Daniel R."/>
        </authorList>
    </citation>
    <scope>NUCLEOTIDE SEQUENCE [LARGE SCALE GENOMIC DNA]</scope>
    <source>
        <strain evidence="7 8">DSM 1989</strain>
    </source>
</reference>
<dbReference type="GO" id="GO:0140359">
    <property type="term" value="F:ABC-type transporter activity"/>
    <property type="evidence" value="ECO:0007669"/>
    <property type="project" value="InterPro"/>
</dbReference>
<keyword evidence="3 5" id="KW-1133">Transmembrane helix</keyword>
<comment type="subcellular location">
    <subcellularLocation>
        <location evidence="5">Cell membrane</location>
        <topology evidence="5">Multi-pass membrane protein</topology>
    </subcellularLocation>
    <subcellularLocation>
        <location evidence="1">Membrane</location>
        <topology evidence="1">Multi-pass membrane protein</topology>
    </subcellularLocation>
</comment>
<dbReference type="PANTHER" id="PTHR43027:SF2">
    <property type="entry name" value="TRANSPORT PERMEASE PROTEIN"/>
    <property type="match status" value="1"/>
</dbReference>
<dbReference type="InterPro" id="IPR000412">
    <property type="entry name" value="ABC_2_transport"/>
</dbReference>
<keyword evidence="8" id="KW-1185">Reference proteome</keyword>
<keyword evidence="4 5" id="KW-0472">Membrane</keyword>
<gene>
    <name evidence="7" type="primary">ybhR</name>
    <name evidence="7" type="ORF">EUAN_11470</name>
</gene>
<evidence type="ECO:0000256" key="3">
    <source>
        <dbReference type="ARBA" id="ARBA00022989"/>
    </source>
</evidence>
<evidence type="ECO:0000256" key="4">
    <source>
        <dbReference type="ARBA" id="ARBA00023136"/>
    </source>
</evidence>
<feature type="domain" description="ABC transmembrane type-2" evidence="6">
    <location>
        <begin position="25"/>
        <end position="252"/>
    </location>
</feature>
<keyword evidence="5" id="KW-1003">Cell membrane</keyword>
<comment type="similarity">
    <text evidence="5">Belongs to the ABC-2 integral membrane protein family.</text>
</comment>
<dbReference type="AlphaFoldDB" id="A0A1S1V7P2"/>
<organism evidence="7 8">
    <name type="scientific">Andreesenia angusta</name>
    <dbReference type="NCBI Taxonomy" id="39480"/>
    <lineage>
        <taxon>Bacteria</taxon>
        <taxon>Bacillati</taxon>
        <taxon>Bacillota</taxon>
        <taxon>Tissierellia</taxon>
        <taxon>Tissierellales</taxon>
        <taxon>Gottschalkiaceae</taxon>
        <taxon>Andreesenia</taxon>
    </lineage>
</organism>
<proteinExistence type="inferred from homology"/>
<dbReference type="EMBL" id="MKIE01000003">
    <property type="protein sequence ID" value="OHW62582.1"/>
    <property type="molecule type" value="Genomic_DNA"/>
</dbReference>
<evidence type="ECO:0000313" key="7">
    <source>
        <dbReference type="EMBL" id="OHW62582.1"/>
    </source>
</evidence>
<feature type="transmembrane region" description="Helical" evidence="5">
    <location>
        <begin position="173"/>
        <end position="191"/>
    </location>
</feature>
<keyword evidence="2 5" id="KW-0812">Transmembrane</keyword>
<dbReference type="InterPro" id="IPR047817">
    <property type="entry name" value="ABC2_TM_bact-type"/>
</dbReference>
<evidence type="ECO:0000256" key="2">
    <source>
        <dbReference type="ARBA" id="ARBA00022692"/>
    </source>
</evidence>
<feature type="transmembrane region" description="Helical" evidence="5">
    <location>
        <begin position="110"/>
        <end position="134"/>
    </location>
</feature>
<protein>
    <recommendedName>
        <fullName evidence="5">Transport permease protein</fullName>
    </recommendedName>
</protein>
<dbReference type="InterPro" id="IPR052902">
    <property type="entry name" value="ABC-2_transporter"/>
</dbReference>
<dbReference type="PIRSF" id="PIRSF006648">
    <property type="entry name" value="DrrB"/>
    <property type="match status" value="1"/>
</dbReference>
<dbReference type="STRING" id="39480.EUAN_11470"/>
<keyword evidence="5" id="KW-0813">Transport</keyword>
<dbReference type="GO" id="GO:0043190">
    <property type="term" value="C:ATP-binding cassette (ABC) transporter complex"/>
    <property type="evidence" value="ECO:0007669"/>
    <property type="project" value="InterPro"/>
</dbReference>
<dbReference type="Pfam" id="PF01061">
    <property type="entry name" value="ABC2_membrane"/>
    <property type="match status" value="1"/>
</dbReference>
<feature type="transmembrane region" description="Helical" evidence="5">
    <location>
        <begin position="140"/>
        <end position="161"/>
    </location>
</feature>
<evidence type="ECO:0000256" key="5">
    <source>
        <dbReference type="RuleBase" id="RU361157"/>
    </source>
</evidence>
<evidence type="ECO:0000259" key="6">
    <source>
        <dbReference type="PROSITE" id="PS51012"/>
    </source>
</evidence>
<feature type="transmembrane region" description="Helical" evidence="5">
    <location>
        <begin position="66"/>
        <end position="89"/>
    </location>
</feature>